<feature type="domain" description="BTB" evidence="1">
    <location>
        <begin position="90"/>
        <end position="157"/>
    </location>
</feature>
<dbReference type="InterPro" id="IPR000210">
    <property type="entry name" value="BTB/POZ_dom"/>
</dbReference>
<dbReference type="Gene3D" id="3.30.710.10">
    <property type="entry name" value="Potassium Channel Kv1.1, Chain A"/>
    <property type="match status" value="1"/>
</dbReference>
<evidence type="ECO:0000313" key="3">
    <source>
        <dbReference type="Proteomes" id="UP000054359"/>
    </source>
</evidence>
<dbReference type="PROSITE" id="PS50097">
    <property type="entry name" value="BTB"/>
    <property type="match status" value="1"/>
</dbReference>
<dbReference type="STRING" id="407821.A0A087U9I6"/>
<dbReference type="EMBL" id="KK118855">
    <property type="protein sequence ID" value="KFM74025.1"/>
    <property type="molecule type" value="Genomic_DNA"/>
</dbReference>
<dbReference type="Proteomes" id="UP000054359">
    <property type="component" value="Unassembled WGS sequence"/>
</dbReference>
<dbReference type="SMART" id="SM00225">
    <property type="entry name" value="BTB"/>
    <property type="match status" value="1"/>
</dbReference>
<dbReference type="OrthoDB" id="6436188at2759"/>
<sequence length="221" mass="25572">MEINCRSVTVTSLLPLYPNSRKYMYDVHCFIYVSKCKEHETKSVQCVPELLEFYSPPKLLNPDETGHLDTKTSSKFSNDMQSLYDKQDHSDFFFFCDDREFRAHKCVLSARSPVFAQMFQHAMLENSGNETIVKDIDPCIFENFLRFVYTGRLKEYTYAEACGLYYASDKYAVVDLQDICRQIIISSLSTSTVFEVLVLADKHQDEKLLNKALAYTASVFQ</sequence>
<keyword evidence="3" id="KW-1185">Reference proteome</keyword>
<feature type="non-terminal residue" evidence="2">
    <location>
        <position position="221"/>
    </location>
</feature>
<dbReference type="AlphaFoldDB" id="A0A087U9I6"/>
<proteinExistence type="predicted"/>
<dbReference type="OMA" id="KCKEHET"/>
<dbReference type="FunFam" id="3.30.710.10:FF:000159">
    <property type="entry name" value="Speckle-type POZ protein B"/>
    <property type="match status" value="1"/>
</dbReference>
<gene>
    <name evidence="2" type="ORF">X975_19043</name>
</gene>
<organism evidence="2 3">
    <name type="scientific">Stegodyphus mimosarum</name>
    <name type="common">African social velvet spider</name>
    <dbReference type="NCBI Taxonomy" id="407821"/>
    <lineage>
        <taxon>Eukaryota</taxon>
        <taxon>Metazoa</taxon>
        <taxon>Ecdysozoa</taxon>
        <taxon>Arthropoda</taxon>
        <taxon>Chelicerata</taxon>
        <taxon>Arachnida</taxon>
        <taxon>Araneae</taxon>
        <taxon>Araneomorphae</taxon>
        <taxon>Entelegynae</taxon>
        <taxon>Eresoidea</taxon>
        <taxon>Eresidae</taxon>
        <taxon>Stegodyphus</taxon>
    </lineage>
</organism>
<dbReference type="SUPFAM" id="SSF54695">
    <property type="entry name" value="POZ domain"/>
    <property type="match status" value="1"/>
</dbReference>
<dbReference type="PANTHER" id="PTHR24413">
    <property type="entry name" value="SPECKLE-TYPE POZ PROTEIN"/>
    <property type="match status" value="1"/>
</dbReference>
<dbReference type="InterPro" id="IPR011333">
    <property type="entry name" value="SKP1/BTB/POZ_sf"/>
</dbReference>
<protein>
    <submittedName>
        <fullName evidence="2">Speckle-type POZ protein-like protein</fullName>
    </submittedName>
</protein>
<evidence type="ECO:0000313" key="2">
    <source>
        <dbReference type="EMBL" id="KFM74025.1"/>
    </source>
</evidence>
<accession>A0A087U9I6</accession>
<reference evidence="2 3" key="1">
    <citation type="submission" date="2013-11" db="EMBL/GenBank/DDBJ databases">
        <title>Genome sequencing of Stegodyphus mimosarum.</title>
        <authorList>
            <person name="Bechsgaard J."/>
        </authorList>
    </citation>
    <scope>NUCLEOTIDE SEQUENCE [LARGE SCALE GENOMIC DNA]</scope>
</reference>
<name>A0A087U9I6_STEMI</name>
<dbReference type="Pfam" id="PF00651">
    <property type="entry name" value="BTB"/>
    <property type="match status" value="1"/>
</dbReference>
<evidence type="ECO:0000259" key="1">
    <source>
        <dbReference type="PROSITE" id="PS50097"/>
    </source>
</evidence>